<evidence type="ECO:0000256" key="1">
    <source>
        <dbReference type="SAM" id="Phobius"/>
    </source>
</evidence>
<comment type="caution">
    <text evidence="2">The sequence shown here is derived from an EMBL/GenBank/DDBJ whole genome shotgun (WGS) entry which is preliminary data.</text>
</comment>
<dbReference type="Proteomes" id="UP000293360">
    <property type="component" value="Unassembled WGS sequence"/>
</dbReference>
<reference evidence="2 3" key="1">
    <citation type="submission" date="2018-06" db="EMBL/GenBank/DDBJ databases">
        <title>Complete Genomes of Monosporascus.</title>
        <authorList>
            <person name="Robinson A.J."/>
            <person name="Natvig D.O."/>
        </authorList>
    </citation>
    <scope>NUCLEOTIDE SEQUENCE [LARGE SCALE GENOMIC DNA]</scope>
    <source>
        <strain evidence="2 3">CBS 110550</strain>
    </source>
</reference>
<accession>A0A4Q4TNJ3</accession>
<dbReference type="AlphaFoldDB" id="A0A4Q4TNJ3"/>
<sequence length="340" mass="36429">MSRTSYAPSTATRRTIDGGFIISSMLILEPQTTPFEQPNSCSPSIHCESIAPGAGCSGIGRMATANVDILRSECYPPDHTNIFLYAGQPADLTTVAFPGDACISGWTTACSPIVTGDYGISPQTYCCPPGGYTCDLQRGRRECVSSLSTPTVIWIGNTTTSYGFETTTFAGSGDGEEPIRIWRSAFPLVGLDQAYTTACGATSSHSGAIVGIGVGSAAAVALLAGLGIWWRRKRRRTAVGPQYQHMPSGNFEQPAGYRYNGVELPTAGSEMSELPARNTQPGYVPAPAEMDTQTGISPEINYYKRKEEKGYDNSIYLEIINQPLMHAWPDGIGNLCHRPS</sequence>
<organism evidence="2 3">
    <name type="scientific">Monosporascus ibericus</name>
    <dbReference type="NCBI Taxonomy" id="155417"/>
    <lineage>
        <taxon>Eukaryota</taxon>
        <taxon>Fungi</taxon>
        <taxon>Dikarya</taxon>
        <taxon>Ascomycota</taxon>
        <taxon>Pezizomycotina</taxon>
        <taxon>Sordariomycetes</taxon>
        <taxon>Xylariomycetidae</taxon>
        <taxon>Xylariales</taxon>
        <taxon>Xylariales incertae sedis</taxon>
        <taxon>Monosporascus</taxon>
    </lineage>
</organism>
<name>A0A4Q4TNJ3_9PEZI</name>
<evidence type="ECO:0000313" key="2">
    <source>
        <dbReference type="EMBL" id="RYP08775.1"/>
    </source>
</evidence>
<dbReference type="STRING" id="155417.A0A4Q4TNJ3"/>
<dbReference type="EMBL" id="QJNU01000055">
    <property type="protein sequence ID" value="RYP08775.1"/>
    <property type="molecule type" value="Genomic_DNA"/>
</dbReference>
<keyword evidence="1" id="KW-0812">Transmembrane</keyword>
<keyword evidence="3" id="KW-1185">Reference proteome</keyword>
<protein>
    <submittedName>
        <fullName evidence="2">Uncharacterized protein</fullName>
    </submittedName>
</protein>
<keyword evidence="1" id="KW-0472">Membrane</keyword>
<proteinExistence type="predicted"/>
<evidence type="ECO:0000313" key="3">
    <source>
        <dbReference type="Proteomes" id="UP000293360"/>
    </source>
</evidence>
<keyword evidence="1" id="KW-1133">Transmembrane helix</keyword>
<feature type="transmembrane region" description="Helical" evidence="1">
    <location>
        <begin position="208"/>
        <end position="230"/>
    </location>
</feature>
<dbReference type="OrthoDB" id="5210231at2759"/>
<gene>
    <name evidence="2" type="ORF">DL764_001686</name>
</gene>